<evidence type="ECO:0000259" key="7">
    <source>
        <dbReference type="PROSITE" id="PS50906"/>
    </source>
</evidence>
<dbReference type="InterPro" id="IPR010910">
    <property type="entry name" value="Nitrate/nitrite_sensing_bac"/>
</dbReference>
<dbReference type="EC" id="2.7.13.3" evidence="2"/>
<keyword evidence="5 8" id="KW-0418">Kinase</keyword>
<dbReference type="InterPro" id="IPR013587">
    <property type="entry name" value="Nitrate/nitrite_sensing"/>
</dbReference>
<feature type="region of interest" description="Disordered" evidence="6">
    <location>
        <begin position="694"/>
        <end position="798"/>
    </location>
</feature>
<dbReference type="GO" id="GO:0004673">
    <property type="term" value="F:protein histidine kinase activity"/>
    <property type="evidence" value="ECO:0007669"/>
    <property type="project" value="UniProtKB-EC"/>
</dbReference>
<dbReference type="EMBL" id="JACHMN010000003">
    <property type="protein sequence ID" value="MBB5872984.1"/>
    <property type="molecule type" value="Genomic_DNA"/>
</dbReference>
<dbReference type="AlphaFoldDB" id="A0A841BXU5"/>
<dbReference type="Gene3D" id="3.30.565.10">
    <property type="entry name" value="Histidine kinase-like ATPase, C-terminal domain"/>
    <property type="match status" value="1"/>
</dbReference>
<proteinExistence type="predicted"/>
<comment type="catalytic activity">
    <reaction evidence="1">
        <text>ATP + protein L-histidine = ADP + protein N-phospho-L-histidine.</text>
        <dbReference type="EC" id="2.7.13.3"/>
    </reaction>
</comment>
<evidence type="ECO:0000256" key="4">
    <source>
        <dbReference type="ARBA" id="ARBA00022679"/>
    </source>
</evidence>
<name>A0A841BXU5_9ACTN</name>
<keyword evidence="4" id="KW-0808">Transferase</keyword>
<feature type="domain" description="NIT" evidence="7">
    <location>
        <begin position="51"/>
        <end position="307"/>
    </location>
</feature>
<feature type="compositionally biased region" description="Low complexity" evidence="6">
    <location>
        <begin position="740"/>
        <end position="755"/>
    </location>
</feature>
<feature type="compositionally biased region" description="Basic and acidic residues" evidence="6">
    <location>
        <begin position="787"/>
        <end position="798"/>
    </location>
</feature>
<dbReference type="SUPFAM" id="SSF55874">
    <property type="entry name" value="ATPase domain of HSP90 chaperone/DNA topoisomerase II/histidine kinase"/>
    <property type="match status" value="1"/>
</dbReference>
<dbReference type="InterPro" id="IPR050428">
    <property type="entry name" value="TCS_sensor_his_kinase"/>
</dbReference>
<evidence type="ECO:0000313" key="8">
    <source>
        <dbReference type="EMBL" id="MBB5872984.1"/>
    </source>
</evidence>
<dbReference type="GO" id="GO:0005886">
    <property type="term" value="C:plasma membrane"/>
    <property type="evidence" value="ECO:0007669"/>
    <property type="project" value="TreeGrafter"/>
</dbReference>
<evidence type="ECO:0000256" key="5">
    <source>
        <dbReference type="ARBA" id="ARBA00022777"/>
    </source>
</evidence>
<feature type="compositionally biased region" description="Polar residues" evidence="6">
    <location>
        <begin position="769"/>
        <end position="786"/>
    </location>
</feature>
<gene>
    <name evidence="8" type="ORF">F4553_006418</name>
</gene>
<evidence type="ECO:0000256" key="2">
    <source>
        <dbReference type="ARBA" id="ARBA00012438"/>
    </source>
</evidence>
<evidence type="ECO:0000256" key="1">
    <source>
        <dbReference type="ARBA" id="ARBA00000085"/>
    </source>
</evidence>
<dbReference type="Pfam" id="PF02518">
    <property type="entry name" value="HATPase_c"/>
    <property type="match status" value="1"/>
</dbReference>
<dbReference type="InterPro" id="IPR036890">
    <property type="entry name" value="HATPase_C_sf"/>
</dbReference>
<evidence type="ECO:0000256" key="3">
    <source>
        <dbReference type="ARBA" id="ARBA00022553"/>
    </source>
</evidence>
<dbReference type="Pfam" id="PF08376">
    <property type="entry name" value="NIT"/>
    <property type="match status" value="1"/>
</dbReference>
<dbReference type="SMART" id="SM00387">
    <property type="entry name" value="HATPase_c"/>
    <property type="match status" value="1"/>
</dbReference>
<accession>A0A841BXU5</accession>
<organism evidence="8 9">
    <name type="scientific">Allocatelliglobosispora scoriae</name>
    <dbReference type="NCBI Taxonomy" id="643052"/>
    <lineage>
        <taxon>Bacteria</taxon>
        <taxon>Bacillati</taxon>
        <taxon>Actinomycetota</taxon>
        <taxon>Actinomycetes</taxon>
        <taxon>Micromonosporales</taxon>
        <taxon>Micromonosporaceae</taxon>
        <taxon>Allocatelliglobosispora</taxon>
    </lineage>
</organism>
<keyword evidence="9" id="KW-1185">Reference proteome</keyword>
<dbReference type="Proteomes" id="UP000587527">
    <property type="component" value="Unassembled WGS sequence"/>
</dbReference>
<protein>
    <recommendedName>
        <fullName evidence="2">histidine kinase</fullName>
        <ecNumber evidence="2">2.7.13.3</ecNumber>
    </recommendedName>
</protein>
<evidence type="ECO:0000256" key="6">
    <source>
        <dbReference type="SAM" id="MobiDB-lite"/>
    </source>
</evidence>
<dbReference type="PANTHER" id="PTHR45436:SF5">
    <property type="entry name" value="SENSOR HISTIDINE KINASE TRCS"/>
    <property type="match status" value="1"/>
</dbReference>
<dbReference type="PROSITE" id="PS50906">
    <property type="entry name" value="NIT"/>
    <property type="match status" value="1"/>
</dbReference>
<dbReference type="RefSeq" id="WP_184843442.1">
    <property type="nucleotide sequence ID" value="NZ_JACHMN010000003.1"/>
</dbReference>
<dbReference type="PANTHER" id="PTHR45436">
    <property type="entry name" value="SENSOR HISTIDINE KINASE YKOH"/>
    <property type="match status" value="1"/>
</dbReference>
<evidence type="ECO:0000313" key="9">
    <source>
        <dbReference type="Proteomes" id="UP000587527"/>
    </source>
</evidence>
<keyword evidence="3" id="KW-0597">Phosphoprotein</keyword>
<feature type="compositionally biased region" description="Low complexity" evidence="6">
    <location>
        <begin position="705"/>
        <end position="722"/>
    </location>
</feature>
<reference evidence="8 9" key="1">
    <citation type="submission" date="2020-08" db="EMBL/GenBank/DDBJ databases">
        <title>Sequencing the genomes of 1000 actinobacteria strains.</title>
        <authorList>
            <person name="Klenk H.-P."/>
        </authorList>
    </citation>
    <scope>NUCLEOTIDE SEQUENCE [LARGE SCALE GENOMIC DNA]</scope>
    <source>
        <strain evidence="8 9">DSM 45362</strain>
    </source>
</reference>
<dbReference type="InterPro" id="IPR003594">
    <property type="entry name" value="HATPase_dom"/>
</dbReference>
<comment type="caution">
    <text evidence="8">The sequence shown here is derived from an EMBL/GenBank/DDBJ whole genome shotgun (WGS) entry which is preliminary data.</text>
</comment>
<sequence length="798" mass="85034">MIRRSITAKMSALVVIPLVALIGLWLFATALTIGPARDLRSAETLSAGVGDPARSVVARLQAERRWSVVRQGYRTAKAPSAEIETALIKQRTITDDAIAAFLDKAGSREVADAANPVVASRLQEFRAVLADLPNGRQSIDGPTASRAAIMHLYTGVIDAAYHLFSPLAEVNDPELGRISRTLLGLSRAREFVAQEDALISGVAAAGTMTPSDITEISGAIGAQRRLFADAAAELPAAEGTAYAAMRKQDAFVQLAYMEDQVIRDGRADKALPINPQVWRAAIDTVLTDLNEFEVKVAIPRRERALDVSRAAYLRLSLAGVAGLGAVLLALWIGLRVARSVTSRLRRLRDVASNLADVELPDVVSRLRHGAKVEGAEGDKTLEFGLDEIGEVGYAFSAVRRTAVHAAIDESSLRHGLNEVFLNVARRSQTLLHRQLTLLDRMERRSSDPQELEDLFRLDHLATRMRRHAEDLVILAGGAPGRGWRHPVPAVDVVRGAVSEIEEYIRVTVERIPPVAISGRAVGDIIHLLAELVENGTSFSPPHTRVEVSGELIPTEDQEGFDLTISVEDRGLGMSAEALAEANERLAAPPDFDPANSARLGLLVVGRLAARHGISVRLRRSAHGGVSAVVVVPEELVAEIVQRPTTTVPAQRSAQAPAIAATATGRVAIGATAATPESTAKAAFAAHAATEVLPRVTDEPEPSVEPSRAAAPDVSVPPADVVVEVGSDLGGLPQRRRNRAEAAAPEPESPAEGSAEVSRTPQRVRATMAAFQSGSASGRTAARQSAAEQDHTDELGEAQ</sequence>
<dbReference type="GO" id="GO:0000160">
    <property type="term" value="P:phosphorelay signal transduction system"/>
    <property type="evidence" value="ECO:0007669"/>
    <property type="project" value="TreeGrafter"/>
</dbReference>